<dbReference type="GO" id="GO:0033194">
    <property type="term" value="P:response to hydroperoxide"/>
    <property type="evidence" value="ECO:0007669"/>
    <property type="project" value="TreeGrafter"/>
</dbReference>
<gene>
    <name evidence="2" type="primary">yaaA</name>
    <name evidence="2" type="ORF">GT747_02060</name>
    <name evidence="3" type="ORF">SAMN05444424_0205</name>
</gene>
<reference evidence="2 5" key="3">
    <citation type="journal article" date="2019" name="Nat. Med.">
        <title>A library of human gut bacterial isolates paired with longitudinal multiomics data enables mechanistic microbiome research.</title>
        <authorList>
            <person name="Poyet M."/>
            <person name="Groussin M."/>
            <person name="Gibbons S.M."/>
            <person name="Avila-Pacheco J."/>
            <person name="Jiang X."/>
            <person name="Kearney S.M."/>
            <person name="Perrotta A.R."/>
            <person name="Berdy B."/>
            <person name="Zhao S."/>
            <person name="Lieberman T.D."/>
            <person name="Swanson P.K."/>
            <person name="Smith M."/>
            <person name="Roesemann S."/>
            <person name="Alexander J.E."/>
            <person name="Rich S.A."/>
            <person name="Livny J."/>
            <person name="Vlamakis H."/>
            <person name="Clish C."/>
            <person name="Bullock K."/>
            <person name="Deik A."/>
            <person name="Scott J."/>
            <person name="Pierce K.A."/>
            <person name="Xavier R.J."/>
            <person name="Alm E.J."/>
        </authorList>
    </citation>
    <scope>NUCLEOTIDE SEQUENCE [LARGE SCALE GENOMIC DNA]</scope>
    <source>
        <strain evidence="2 5">BIOML-A2</strain>
    </source>
</reference>
<comment type="similarity">
    <text evidence="1">Belongs to the UPF0246 family.</text>
</comment>
<sequence length="248" mass="27619">MRAFLSPAKQMRPYTRPDAVLRAPRFAADAARLVGQLRELAPWQLESLMKISPKLGLQAFSLYQEFGVERPLAPALYAYVGLQYKCMAPEDFTGEELAFADACLRIGSGLYGLLAPCDGVAPYRLEMGCKLAVGESRDLYAHWGDRLAKALFEGGGPVLNLASGEYARAIAPHLGGGEEWITCRFLVRRGRELKCLPTEAKMARGRMARYLVKQRVTDPRAVRDFCEDGYQFLPRLSGERTYTFAKGL</sequence>
<dbReference type="GO" id="GO:0005829">
    <property type="term" value="C:cytosol"/>
    <property type="evidence" value="ECO:0007669"/>
    <property type="project" value="TreeGrafter"/>
</dbReference>
<evidence type="ECO:0000256" key="1">
    <source>
        <dbReference type="HAMAP-Rule" id="MF_00652"/>
    </source>
</evidence>
<reference evidence="3" key="2">
    <citation type="submission" date="2016-11" db="EMBL/GenBank/DDBJ databases">
        <authorList>
            <person name="Varghese N."/>
            <person name="Submissions S."/>
        </authorList>
    </citation>
    <scope>NUCLEOTIDE SEQUENCE</scope>
    <source>
        <strain evidence="3">DSM 4029</strain>
    </source>
</reference>
<comment type="caution">
    <text evidence="3">The sequence shown here is derived from an EMBL/GenBank/DDBJ whole genome shotgun (WGS) entry which is preliminary data.</text>
</comment>
<dbReference type="EMBL" id="FQVY01000001">
    <property type="protein sequence ID" value="SHF65161.1"/>
    <property type="molecule type" value="Genomic_DNA"/>
</dbReference>
<dbReference type="AlphaFoldDB" id="A0AAQ1RUW1"/>
<dbReference type="Proteomes" id="UP000184089">
    <property type="component" value="Unassembled WGS sequence"/>
</dbReference>
<evidence type="ECO:0000313" key="2">
    <source>
        <dbReference type="EMBL" id="MZL68560.1"/>
    </source>
</evidence>
<dbReference type="HAMAP" id="MF_00652">
    <property type="entry name" value="UPF0246"/>
    <property type="match status" value="1"/>
</dbReference>
<proteinExistence type="inferred from homology"/>
<accession>A0AAQ1RUW1</accession>
<evidence type="ECO:0000313" key="4">
    <source>
        <dbReference type="Proteomes" id="UP000184089"/>
    </source>
</evidence>
<dbReference type="Pfam" id="PF03883">
    <property type="entry name" value="H2O2_YaaD"/>
    <property type="match status" value="1"/>
</dbReference>
<dbReference type="RefSeq" id="WP_021659394.1">
    <property type="nucleotide sequence ID" value="NZ_FQVY01000001.1"/>
</dbReference>
<evidence type="ECO:0000313" key="5">
    <source>
        <dbReference type="Proteomes" id="UP000474718"/>
    </source>
</evidence>
<dbReference type="PANTHER" id="PTHR30283">
    <property type="entry name" value="PEROXIDE STRESS RESPONSE PROTEIN YAAA"/>
    <property type="match status" value="1"/>
</dbReference>
<keyword evidence="5" id="KW-1185">Reference proteome</keyword>
<dbReference type="PANTHER" id="PTHR30283:SF4">
    <property type="entry name" value="PEROXIDE STRESS RESISTANCE PROTEIN YAAA"/>
    <property type="match status" value="1"/>
</dbReference>
<dbReference type="EMBL" id="WWVX01000001">
    <property type="protein sequence ID" value="MZL68560.1"/>
    <property type="molecule type" value="Genomic_DNA"/>
</dbReference>
<dbReference type="Proteomes" id="UP000474718">
    <property type="component" value="Unassembled WGS sequence"/>
</dbReference>
<dbReference type="InterPro" id="IPR005583">
    <property type="entry name" value="YaaA"/>
</dbReference>
<reference evidence="4" key="1">
    <citation type="submission" date="2016-11" db="EMBL/GenBank/DDBJ databases">
        <authorList>
            <person name="Jaros S."/>
            <person name="Januszkiewicz K."/>
            <person name="Wedrychowicz H."/>
        </authorList>
    </citation>
    <scope>NUCLEOTIDE SEQUENCE [LARGE SCALE GENOMIC DNA]</scope>
    <source>
        <strain evidence="4">DSM 4029</strain>
    </source>
</reference>
<protein>
    <recommendedName>
        <fullName evidence="1">UPF0246 protein GT747_02060</fullName>
    </recommendedName>
</protein>
<name>A0AAQ1RUW1_9FIRM</name>
<evidence type="ECO:0000313" key="3">
    <source>
        <dbReference type="EMBL" id="SHF65161.1"/>
    </source>
</evidence>
<organism evidence="3 4">
    <name type="scientific">Bittarella massiliensis</name>
    <name type="common">ex Durand et al. 2017</name>
    <dbReference type="NCBI Taxonomy" id="1720313"/>
    <lineage>
        <taxon>Bacteria</taxon>
        <taxon>Bacillati</taxon>
        <taxon>Bacillota</taxon>
        <taxon>Clostridia</taxon>
        <taxon>Eubacteriales</taxon>
        <taxon>Oscillospiraceae</taxon>
        <taxon>Bittarella (ex Durand et al. 2017)</taxon>
    </lineage>
</organism>